<sequence length="52" mass="5830">MATYLADRVVVYEGLPSVKAMANTYVRPAISTLRPRINKADSMKDKEQKSSK</sequence>
<comment type="caution">
    <text evidence="1">The sequence shown here is derived from an EMBL/GenBank/DDBJ whole genome shotgun (WGS) entry which is preliminary data.</text>
</comment>
<keyword evidence="2" id="KW-1185">Reference proteome</keyword>
<name>A0A9N8ZX83_9GLOM</name>
<dbReference type="EMBL" id="CAJVPQ010000789">
    <property type="protein sequence ID" value="CAG8510301.1"/>
    <property type="molecule type" value="Genomic_DNA"/>
</dbReference>
<proteinExistence type="predicted"/>
<evidence type="ECO:0000313" key="2">
    <source>
        <dbReference type="Proteomes" id="UP000789570"/>
    </source>
</evidence>
<gene>
    <name evidence="1" type="ORF">FCALED_LOCUS4162</name>
</gene>
<protein>
    <submittedName>
        <fullName evidence="1">6922_t:CDS:1</fullName>
    </submittedName>
</protein>
<reference evidence="1" key="1">
    <citation type="submission" date="2021-06" db="EMBL/GenBank/DDBJ databases">
        <authorList>
            <person name="Kallberg Y."/>
            <person name="Tangrot J."/>
            <person name="Rosling A."/>
        </authorList>
    </citation>
    <scope>NUCLEOTIDE SEQUENCE</scope>
    <source>
        <strain evidence="1">UK204</strain>
    </source>
</reference>
<dbReference type="Proteomes" id="UP000789570">
    <property type="component" value="Unassembled WGS sequence"/>
</dbReference>
<organism evidence="1 2">
    <name type="scientific">Funneliformis caledonium</name>
    <dbReference type="NCBI Taxonomy" id="1117310"/>
    <lineage>
        <taxon>Eukaryota</taxon>
        <taxon>Fungi</taxon>
        <taxon>Fungi incertae sedis</taxon>
        <taxon>Mucoromycota</taxon>
        <taxon>Glomeromycotina</taxon>
        <taxon>Glomeromycetes</taxon>
        <taxon>Glomerales</taxon>
        <taxon>Glomeraceae</taxon>
        <taxon>Funneliformis</taxon>
    </lineage>
</organism>
<evidence type="ECO:0000313" key="1">
    <source>
        <dbReference type="EMBL" id="CAG8510301.1"/>
    </source>
</evidence>
<accession>A0A9N8ZX83</accession>
<dbReference type="AlphaFoldDB" id="A0A9N8ZX83"/>
<dbReference type="OrthoDB" id="6593433at2759"/>